<dbReference type="WBParaSite" id="PgR048_g014_t01">
    <property type="protein sequence ID" value="PgR048_g014_t01"/>
    <property type="gene ID" value="PgR048_g014"/>
</dbReference>
<accession>A0A915BND9</accession>
<name>A0A915BND9_PARUN</name>
<evidence type="ECO:0000313" key="2">
    <source>
        <dbReference type="WBParaSite" id="PgR048_g014_t01"/>
    </source>
</evidence>
<reference evidence="2" key="1">
    <citation type="submission" date="2022-11" db="UniProtKB">
        <authorList>
            <consortium name="WormBaseParasite"/>
        </authorList>
    </citation>
    <scope>IDENTIFICATION</scope>
</reference>
<sequence>IPVMRSKPDFSNCFRKTTRLPLCLPARMINTVPGVIDDRSGTFFAERLLFRRFVRDSGKYFGCNFT</sequence>
<organism evidence="1 2">
    <name type="scientific">Parascaris univalens</name>
    <name type="common">Nematode worm</name>
    <dbReference type="NCBI Taxonomy" id="6257"/>
    <lineage>
        <taxon>Eukaryota</taxon>
        <taxon>Metazoa</taxon>
        <taxon>Ecdysozoa</taxon>
        <taxon>Nematoda</taxon>
        <taxon>Chromadorea</taxon>
        <taxon>Rhabditida</taxon>
        <taxon>Spirurina</taxon>
        <taxon>Ascaridomorpha</taxon>
        <taxon>Ascaridoidea</taxon>
        <taxon>Ascarididae</taxon>
        <taxon>Parascaris</taxon>
    </lineage>
</organism>
<dbReference type="Proteomes" id="UP000887569">
    <property type="component" value="Unplaced"/>
</dbReference>
<dbReference type="AlphaFoldDB" id="A0A915BND9"/>
<keyword evidence="1" id="KW-1185">Reference proteome</keyword>
<protein>
    <submittedName>
        <fullName evidence="2">Uncharacterized protein</fullName>
    </submittedName>
</protein>
<proteinExistence type="predicted"/>
<evidence type="ECO:0000313" key="1">
    <source>
        <dbReference type="Proteomes" id="UP000887569"/>
    </source>
</evidence>